<reference evidence="2 3" key="1">
    <citation type="journal article" date="2019" name="Commun. Biol.">
        <title>The bagworm genome reveals a unique fibroin gene that provides high tensile strength.</title>
        <authorList>
            <person name="Kono N."/>
            <person name="Nakamura H."/>
            <person name="Ohtoshi R."/>
            <person name="Tomita M."/>
            <person name="Numata K."/>
            <person name="Arakawa K."/>
        </authorList>
    </citation>
    <scope>NUCLEOTIDE SEQUENCE [LARGE SCALE GENOMIC DNA]</scope>
</reference>
<evidence type="ECO:0000313" key="3">
    <source>
        <dbReference type="Proteomes" id="UP000299102"/>
    </source>
</evidence>
<comment type="caution">
    <text evidence="2">The sequence shown here is derived from an EMBL/GenBank/DDBJ whole genome shotgun (WGS) entry which is preliminary data.</text>
</comment>
<sequence length="259" mass="29354">MVFKIAAFLFAIKVYAVLGDFQIGPYKLVIFNVTACPGPLGMQEVQIYLDKNPSGVQYLKIDGYIKNTVGPLGAEMTWSVFRKTNYVAIFTLQTKRVCDILKTKQAASMFPKVDNRCFLMKGPYRQDIEDVNAANHVFLGNMMPYGKSHWRCLTHRGARAAATSELCFWRARMTLVKFQLVWAWRHMHSLVSTDADRINVSDASSRWLTARSDGVASGRRQVARWRVRAGGDCVLTRLSGSVRLSCYCQLAQRFDRTGF</sequence>
<evidence type="ECO:0000313" key="2">
    <source>
        <dbReference type="EMBL" id="GBP34012.1"/>
    </source>
</evidence>
<dbReference type="AlphaFoldDB" id="A0A4C1V6T9"/>
<evidence type="ECO:0000256" key="1">
    <source>
        <dbReference type="SAM" id="SignalP"/>
    </source>
</evidence>
<gene>
    <name evidence="2" type="ORF">EVAR_24926_1</name>
</gene>
<keyword evidence="1" id="KW-0732">Signal</keyword>
<proteinExistence type="predicted"/>
<protein>
    <submittedName>
        <fullName evidence="2">Uncharacterized protein</fullName>
    </submittedName>
</protein>
<dbReference type="EMBL" id="BGZK01000282">
    <property type="protein sequence ID" value="GBP34012.1"/>
    <property type="molecule type" value="Genomic_DNA"/>
</dbReference>
<feature type="signal peptide" evidence="1">
    <location>
        <begin position="1"/>
        <end position="19"/>
    </location>
</feature>
<organism evidence="2 3">
    <name type="scientific">Eumeta variegata</name>
    <name type="common">Bagworm moth</name>
    <name type="synonym">Eumeta japonica</name>
    <dbReference type="NCBI Taxonomy" id="151549"/>
    <lineage>
        <taxon>Eukaryota</taxon>
        <taxon>Metazoa</taxon>
        <taxon>Ecdysozoa</taxon>
        <taxon>Arthropoda</taxon>
        <taxon>Hexapoda</taxon>
        <taxon>Insecta</taxon>
        <taxon>Pterygota</taxon>
        <taxon>Neoptera</taxon>
        <taxon>Endopterygota</taxon>
        <taxon>Lepidoptera</taxon>
        <taxon>Glossata</taxon>
        <taxon>Ditrysia</taxon>
        <taxon>Tineoidea</taxon>
        <taxon>Psychidae</taxon>
        <taxon>Oiketicinae</taxon>
        <taxon>Eumeta</taxon>
    </lineage>
</organism>
<accession>A0A4C1V6T9</accession>
<keyword evidence="3" id="KW-1185">Reference proteome</keyword>
<feature type="chain" id="PRO_5020041168" evidence="1">
    <location>
        <begin position="20"/>
        <end position="259"/>
    </location>
</feature>
<dbReference type="Proteomes" id="UP000299102">
    <property type="component" value="Unassembled WGS sequence"/>
</dbReference>
<name>A0A4C1V6T9_EUMVA</name>